<name>A0A239T9D4_9FIRM</name>
<dbReference type="GeneID" id="78506241"/>
<feature type="domain" description="LpxI C-terminal" evidence="1">
    <location>
        <begin position="138"/>
        <end position="266"/>
    </location>
</feature>
<dbReference type="EMBL" id="LT906446">
    <property type="protein sequence ID" value="SNU94350.1"/>
    <property type="molecule type" value="Genomic_DNA"/>
</dbReference>
<dbReference type="InterPro" id="IPR053174">
    <property type="entry name" value="LpxI"/>
</dbReference>
<dbReference type="PANTHER" id="PTHR39962">
    <property type="entry name" value="BLL4848 PROTEIN"/>
    <property type="match status" value="1"/>
</dbReference>
<dbReference type="RefSeq" id="WP_027890148.1">
    <property type="nucleotide sequence ID" value="NZ_JACJJR010000007.1"/>
</dbReference>
<reference evidence="3 4" key="1">
    <citation type="submission" date="2017-06" db="EMBL/GenBank/DDBJ databases">
        <authorList>
            <consortium name="Pathogen Informatics"/>
        </authorList>
    </citation>
    <scope>NUCLEOTIDE SEQUENCE [LARGE SCALE GENOMIC DNA]</scope>
    <source>
        <strain evidence="3 4">NCTC10570</strain>
    </source>
</reference>
<keyword evidence="4" id="KW-1185">Reference proteome</keyword>
<dbReference type="Pfam" id="PF17930">
    <property type="entry name" value="LpxI_N"/>
    <property type="match status" value="1"/>
</dbReference>
<dbReference type="InterPro" id="IPR010415">
    <property type="entry name" value="LpxI_C"/>
</dbReference>
<protein>
    <submittedName>
        <fullName evidence="3">Uncharacterized protein conserved in bacteria</fullName>
    </submittedName>
</protein>
<evidence type="ECO:0000313" key="4">
    <source>
        <dbReference type="Proteomes" id="UP000215383"/>
    </source>
</evidence>
<dbReference type="Pfam" id="PF06230">
    <property type="entry name" value="LpxI_C"/>
    <property type="match status" value="1"/>
</dbReference>
<dbReference type="Gene3D" id="3.40.50.20">
    <property type="match status" value="1"/>
</dbReference>
<dbReference type="PANTHER" id="PTHR39962:SF1">
    <property type="entry name" value="LPXI FAMILY PROTEIN"/>
    <property type="match status" value="1"/>
</dbReference>
<dbReference type="OrthoDB" id="9789836at2"/>
<dbReference type="Gene3D" id="3.40.140.80">
    <property type="match status" value="1"/>
</dbReference>
<proteinExistence type="predicted"/>
<accession>A0A239T9D4</accession>
<dbReference type="InterPro" id="IPR043167">
    <property type="entry name" value="LpxI_C_sf"/>
</dbReference>
<evidence type="ECO:0000313" key="3">
    <source>
        <dbReference type="EMBL" id="SNU94350.1"/>
    </source>
</evidence>
<organism evidence="3 4">
    <name type="scientific">Megamonas hypermegale</name>
    <dbReference type="NCBI Taxonomy" id="158847"/>
    <lineage>
        <taxon>Bacteria</taxon>
        <taxon>Bacillati</taxon>
        <taxon>Bacillota</taxon>
        <taxon>Negativicutes</taxon>
        <taxon>Selenomonadales</taxon>
        <taxon>Selenomonadaceae</taxon>
        <taxon>Megamonas</taxon>
    </lineage>
</organism>
<dbReference type="Proteomes" id="UP000215383">
    <property type="component" value="Chromosome 1"/>
</dbReference>
<evidence type="ECO:0000259" key="2">
    <source>
        <dbReference type="Pfam" id="PF17930"/>
    </source>
</evidence>
<evidence type="ECO:0000259" key="1">
    <source>
        <dbReference type="Pfam" id="PF06230"/>
    </source>
</evidence>
<sequence length="268" mass="28739">MKSIGLLSGIGRLPIEVAKAAKKMGISVYAVGLVDGVEADLAKEVTDYKAISIAQLGSIIEYLKSNNVTDVIMIGKVTKEILFTGQHALPDARMLALLASLKDHSDDTMMLAFVKELAKEGIQTFDQTMLLKMIMPKPGVLTKRQPTQQEKEDMEFGFKMAKALGGLDIGQTVVVKNKAVMALEAIEGTDACILRGGKLACGGAVVAKVAKPAQDNRFDMPAVGIKTIETMIEVNASALVIEAGRTLLVDREKALDLADKHDITIVVM</sequence>
<feature type="domain" description="LpxI N-terminal" evidence="2">
    <location>
        <begin position="4"/>
        <end position="132"/>
    </location>
</feature>
<dbReference type="AlphaFoldDB" id="A0A239T9D4"/>
<dbReference type="InterPro" id="IPR041255">
    <property type="entry name" value="LpxI_N"/>
</dbReference>
<dbReference type="eggNOG" id="COG3494">
    <property type="taxonomic scope" value="Bacteria"/>
</dbReference>
<gene>
    <name evidence="3" type="ORF">SAMEA4364220_00199</name>
</gene>